<evidence type="ECO:0000313" key="4">
    <source>
        <dbReference type="EMBL" id="VAW19309.1"/>
    </source>
</evidence>
<keyword evidence="1" id="KW-0479">Metal-binding</keyword>
<dbReference type="EMBL" id="UOEO01000108">
    <property type="protein sequence ID" value="VAW19309.1"/>
    <property type="molecule type" value="Genomic_DNA"/>
</dbReference>
<accession>A0A3B0U4C7</accession>
<sequence length="154" mass="16161">MTSTDNIISHALIENAYNSGAPLTAALGALAIEFGYIDEAAISDLAALYSLSKAEVLGVVSYYCDFRRTKPGKHILRICQAEACQAAGGRELTQHAIKKLGIGLNQTSPDNHITLEPAYCLGLCATGPALELDGKPAAMVDPAAFDALVGEIIK</sequence>
<evidence type="ECO:0000256" key="2">
    <source>
        <dbReference type="ARBA" id="ARBA00023004"/>
    </source>
</evidence>
<dbReference type="CDD" id="cd03081">
    <property type="entry name" value="TRX_Fd_NuoE_FDH_gamma"/>
    <property type="match status" value="1"/>
</dbReference>
<dbReference type="AlphaFoldDB" id="A0A3B0U4C7"/>
<keyword evidence="3" id="KW-0411">Iron-sulfur</keyword>
<evidence type="ECO:0000256" key="1">
    <source>
        <dbReference type="ARBA" id="ARBA00022723"/>
    </source>
</evidence>
<dbReference type="Pfam" id="PF01257">
    <property type="entry name" value="2Fe-2S_thioredx"/>
    <property type="match status" value="1"/>
</dbReference>
<dbReference type="PANTHER" id="PTHR10371">
    <property type="entry name" value="NADH DEHYDROGENASE UBIQUINONE FLAVOPROTEIN 2, MITOCHONDRIAL"/>
    <property type="match status" value="1"/>
</dbReference>
<dbReference type="InterPro" id="IPR036249">
    <property type="entry name" value="Thioredoxin-like_sf"/>
</dbReference>
<name>A0A3B0U4C7_9ZZZZ</name>
<dbReference type="InterPro" id="IPR041921">
    <property type="entry name" value="NuoE_N"/>
</dbReference>
<dbReference type="GO" id="GO:0051536">
    <property type="term" value="F:iron-sulfur cluster binding"/>
    <property type="evidence" value="ECO:0007669"/>
    <property type="project" value="UniProtKB-KW"/>
</dbReference>
<keyword evidence="2" id="KW-0408">Iron</keyword>
<organism evidence="4">
    <name type="scientific">hydrothermal vent metagenome</name>
    <dbReference type="NCBI Taxonomy" id="652676"/>
    <lineage>
        <taxon>unclassified sequences</taxon>
        <taxon>metagenomes</taxon>
        <taxon>ecological metagenomes</taxon>
    </lineage>
</organism>
<dbReference type="GO" id="GO:0003954">
    <property type="term" value="F:NADH dehydrogenase activity"/>
    <property type="evidence" value="ECO:0007669"/>
    <property type="project" value="TreeGrafter"/>
</dbReference>
<protein>
    <submittedName>
        <fullName evidence="4">NAD-dependent formate dehydrogenase gamma subunit</fullName>
    </submittedName>
</protein>
<evidence type="ECO:0000256" key="3">
    <source>
        <dbReference type="ARBA" id="ARBA00023014"/>
    </source>
</evidence>
<gene>
    <name evidence="4" type="ORF">MNBD_ALPHA12-1813</name>
</gene>
<reference evidence="4" key="1">
    <citation type="submission" date="2018-06" db="EMBL/GenBank/DDBJ databases">
        <authorList>
            <person name="Zhirakovskaya E."/>
        </authorList>
    </citation>
    <scope>NUCLEOTIDE SEQUENCE</scope>
</reference>
<dbReference type="Gene3D" id="1.10.10.1590">
    <property type="entry name" value="NADH-quinone oxidoreductase subunit E"/>
    <property type="match status" value="1"/>
</dbReference>
<dbReference type="GO" id="GO:0046872">
    <property type="term" value="F:metal ion binding"/>
    <property type="evidence" value="ECO:0007669"/>
    <property type="project" value="UniProtKB-KW"/>
</dbReference>
<dbReference type="PANTHER" id="PTHR10371:SF3">
    <property type="entry name" value="NADH DEHYDROGENASE [UBIQUINONE] FLAVOPROTEIN 2, MITOCHONDRIAL"/>
    <property type="match status" value="1"/>
</dbReference>
<dbReference type="Gene3D" id="3.40.30.10">
    <property type="entry name" value="Glutaredoxin"/>
    <property type="match status" value="1"/>
</dbReference>
<proteinExistence type="predicted"/>
<dbReference type="SUPFAM" id="SSF52833">
    <property type="entry name" value="Thioredoxin-like"/>
    <property type="match status" value="1"/>
</dbReference>